<dbReference type="PANTHER" id="PTHR37078">
    <property type="entry name" value="NODULE CYSTEINE-RICH (NCR) SECRETED PEPTIDE"/>
    <property type="match status" value="1"/>
</dbReference>
<dbReference type="AlphaFoldDB" id="V7AM89"/>
<accession>V7AM89</accession>
<evidence type="ECO:0000256" key="1">
    <source>
        <dbReference type="SAM" id="SignalP"/>
    </source>
</evidence>
<dbReference type="Proteomes" id="UP000000226">
    <property type="component" value="Chromosome 10"/>
</dbReference>
<keyword evidence="3" id="KW-1185">Reference proteome</keyword>
<dbReference type="PhylomeDB" id="V7AM89"/>
<organism evidence="2 3">
    <name type="scientific">Phaseolus vulgaris</name>
    <name type="common">Kidney bean</name>
    <name type="synonym">French bean</name>
    <dbReference type="NCBI Taxonomy" id="3885"/>
    <lineage>
        <taxon>Eukaryota</taxon>
        <taxon>Viridiplantae</taxon>
        <taxon>Streptophyta</taxon>
        <taxon>Embryophyta</taxon>
        <taxon>Tracheophyta</taxon>
        <taxon>Spermatophyta</taxon>
        <taxon>Magnoliopsida</taxon>
        <taxon>eudicotyledons</taxon>
        <taxon>Gunneridae</taxon>
        <taxon>Pentapetalae</taxon>
        <taxon>rosids</taxon>
        <taxon>fabids</taxon>
        <taxon>Fabales</taxon>
        <taxon>Fabaceae</taxon>
        <taxon>Papilionoideae</taxon>
        <taxon>50 kb inversion clade</taxon>
        <taxon>NPAAA clade</taxon>
        <taxon>indigoferoid/millettioid clade</taxon>
        <taxon>Phaseoleae</taxon>
        <taxon>Phaseolus</taxon>
    </lineage>
</organism>
<dbReference type="Gramene" id="ESW05978">
    <property type="protein sequence ID" value="ESW05978"/>
    <property type="gene ID" value="PHAVU_010G009200g"/>
</dbReference>
<evidence type="ECO:0000313" key="3">
    <source>
        <dbReference type="Proteomes" id="UP000000226"/>
    </source>
</evidence>
<feature type="chain" id="PRO_5004753572" evidence="1">
    <location>
        <begin position="27"/>
        <end position="89"/>
    </location>
</feature>
<dbReference type="PANTHER" id="PTHR37078:SF6">
    <property type="entry name" value="NODULE CYSTEINE-RICH (NCR) SECRETED PEPTIDE"/>
    <property type="match status" value="1"/>
</dbReference>
<dbReference type="OMA" id="STWTEPC"/>
<name>V7AM89_PHAVU</name>
<reference evidence="3" key="1">
    <citation type="journal article" date="2014" name="Nat. Genet.">
        <title>A reference genome for common bean and genome-wide analysis of dual domestications.</title>
        <authorList>
            <person name="Schmutz J."/>
            <person name="McClean P.E."/>
            <person name="Mamidi S."/>
            <person name="Wu G.A."/>
            <person name="Cannon S.B."/>
            <person name="Grimwood J."/>
            <person name="Jenkins J."/>
            <person name="Shu S."/>
            <person name="Song Q."/>
            <person name="Chavarro C."/>
            <person name="Torres-Torres M."/>
            <person name="Geffroy V."/>
            <person name="Moghaddam S.M."/>
            <person name="Gao D."/>
            <person name="Abernathy B."/>
            <person name="Barry K."/>
            <person name="Blair M."/>
            <person name="Brick M.A."/>
            <person name="Chovatia M."/>
            <person name="Gepts P."/>
            <person name="Goodstein D.M."/>
            <person name="Gonzales M."/>
            <person name="Hellsten U."/>
            <person name="Hyten D.L."/>
            <person name="Jia G."/>
            <person name="Kelly J.D."/>
            <person name="Kudrna D."/>
            <person name="Lee R."/>
            <person name="Richard M.M."/>
            <person name="Miklas P.N."/>
            <person name="Osorno J.M."/>
            <person name="Rodrigues J."/>
            <person name="Thareau V."/>
            <person name="Urrea C.A."/>
            <person name="Wang M."/>
            <person name="Yu Y."/>
            <person name="Zhang M."/>
            <person name="Wing R.A."/>
            <person name="Cregan P.B."/>
            <person name="Rokhsar D.S."/>
            <person name="Jackson S.A."/>
        </authorList>
    </citation>
    <scope>NUCLEOTIDE SEQUENCE [LARGE SCALE GENOMIC DNA]</scope>
    <source>
        <strain evidence="3">cv. G19833</strain>
    </source>
</reference>
<dbReference type="eggNOG" id="ENOG502SCI6">
    <property type="taxonomic scope" value="Eukaryota"/>
</dbReference>
<keyword evidence="1" id="KW-0732">Signal</keyword>
<gene>
    <name evidence="2" type="ORF">PHAVU_010G009200g</name>
</gene>
<evidence type="ECO:0000313" key="2">
    <source>
        <dbReference type="EMBL" id="ESW05978.1"/>
    </source>
</evidence>
<sequence length="89" mass="9442">MGIVVITKNKPHVLVLLVVLIASSVAEKTSVVEGRTLSLKPLQGFSKNLAELGVVCKCCDGGGGDCRSTWTESCSNLQCSPWKSHLIIS</sequence>
<dbReference type="EMBL" id="CM002297">
    <property type="protein sequence ID" value="ESW05978.1"/>
    <property type="molecule type" value="Genomic_DNA"/>
</dbReference>
<protein>
    <submittedName>
        <fullName evidence="2">Uncharacterized protein</fullName>
    </submittedName>
</protein>
<proteinExistence type="predicted"/>
<feature type="signal peptide" evidence="1">
    <location>
        <begin position="1"/>
        <end position="26"/>
    </location>
</feature>
<dbReference type="OrthoDB" id="754109at2759"/>